<name>A0A143PJV9_LUTPR</name>
<reference evidence="2" key="2">
    <citation type="submission" date="2016-04" db="EMBL/GenBank/DDBJ databases">
        <title>First Complete Genome Sequence of a Subdivision 6 Acidobacterium.</title>
        <authorList>
            <person name="Huang S."/>
            <person name="Vieira S."/>
            <person name="Bunk B."/>
            <person name="Riedel T."/>
            <person name="Sproeer C."/>
            <person name="Overmann J."/>
        </authorList>
    </citation>
    <scope>NUCLEOTIDE SEQUENCE [LARGE SCALE GENOMIC DNA]</scope>
    <source>
        <strain evidence="2">DSM 100886 HEG_-6_39</strain>
    </source>
</reference>
<accession>A0A143PJV9</accession>
<sequence length="165" mass="17932">MRTTDMSAVLTRLFSELVDGASDPTGAFILNSRDVGLLESLQKLSANDASRSVNDGATIAAHAQHVRYGLSLMNRWANEGGDPFADATWDEAWKTSDVGPTEWDNIRSGLREEAHRWLQALGSPRDVTDLELAGMVGSIAHLAYHLGAIRQIEKLARGPKEGTFA</sequence>
<proteinExistence type="predicted"/>
<dbReference type="OrthoDB" id="67041at2"/>
<keyword evidence="2" id="KW-1185">Reference proteome</keyword>
<dbReference type="RefSeq" id="WP_157898979.1">
    <property type="nucleotide sequence ID" value="NZ_CP015136.1"/>
</dbReference>
<organism evidence="1 2">
    <name type="scientific">Luteitalea pratensis</name>
    <dbReference type="NCBI Taxonomy" id="1855912"/>
    <lineage>
        <taxon>Bacteria</taxon>
        <taxon>Pseudomonadati</taxon>
        <taxon>Acidobacteriota</taxon>
        <taxon>Vicinamibacteria</taxon>
        <taxon>Vicinamibacterales</taxon>
        <taxon>Vicinamibacteraceae</taxon>
        <taxon>Luteitalea</taxon>
    </lineage>
</organism>
<dbReference type="InterPro" id="IPR034660">
    <property type="entry name" value="DinB/YfiT-like"/>
</dbReference>
<evidence type="ECO:0008006" key="3">
    <source>
        <dbReference type="Google" id="ProtNLM"/>
    </source>
</evidence>
<evidence type="ECO:0000313" key="2">
    <source>
        <dbReference type="Proteomes" id="UP000076079"/>
    </source>
</evidence>
<dbReference type="SUPFAM" id="SSF109854">
    <property type="entry name" value="DinB/YfiT-like putative metalloenzymes"/>
    <property type="match status" value="1"/>
</dbReference>
<gene>
    <name evidence="1" type="ORF">LuPra_02078</name>
</gene>
<dbReference type="KEGG" id="abac:LuPra_02078"/>
<dbReference type="EMBL" id="CP015136">
    <property type="protein sequence ID" value="AMY08872.1"/>
    <property type="molecule type" value="Genomic_DNA"/>
</dbReference>
<evidence type="ECO:0000313" key="1">
    <source>
        <dbReference type="EMBL" id="AMY08872.1"/>
    </source>
</evidence>
<reference evidence="1 2" key="1">
    <citation type="journal article" date="2016" name="Genome Announc.">
        <title>First Complete Genome Sequence of a Subdivision 6 Acidobacterium Strain.</title>
        <authorList>
            <person name="Huang S."/>
            <person name="Vieira S."/>
            <person name="Bunk B."/>
            <person name="Riedel T."/>
            <person name="Sproer C."/>
            <person name="Overmann J."/>
        </authorList>
    </citation>
    <scope>NUCLEOTIDE SEQUENCE [LARGE SCALE GENOMIC DNA]</scope>
    <source>
        <strain evidence="2">DSM 100886 HEG_-6_39</strain>
    </source>
</reference>
<dbReference type="Proteomes" id="UP000076079">
    <property type="component" value="Chromosome"/>
</dbReference>
<protein>
    <recommendedName>
        <fullName evidence="3">DinB superfamily protein</fullName>
    </recommendedName>
</protein>
<dbReference type="AlphaFoldDB" id="A0A143PJV9"/>